<name>A0A0B1TKA0_OESDE</name>
<feature type="compositionally biased region" description="Basic and acidic residues" evidence="1">
    <location>
        <begin position="19"/>
        <end position="32"/>
    </location>
</feature>
<gene>
    <name evidence="2" type="ORF">OESDEN_04200</name>
</gene>
<dbReference type="AlphaFoldDB" id="A0A0B1TKA0"/>
<protein>
    <submittedName>
        <fullName evidence="2">Uncharacterized protein</fullName>
    </submittedName>
</protein>
<evidence type="ECO:0000313" key="2">
    <source>
        <dbReference type="EMBL" id="KHJ95850.1"/>
    </source>
</evidence>
<organism evidence="2 3">
    <name type="scientific">Oesophagostomum dentatum</name>
    <name type="common">Nodular worm</name>
    <dbReference type="NCBI Taxonomy" id="61180"/>
    <lineage>
        <taxon>Eukaryota</taxon>
        <taxon>Metazoa</taxon>
        <taxon>Ecdysozoa</taxon>
        <taxon>Nematoda</taxon>
        <taxon>Chromadorea</taxon>
        <taxon>Rhabditida</taxon>
        <taxon>Rhabditina</taxon>
        <taxon>Rhabditomorpha</taxon>
        <taxon>Strongyloidea</taxon>
        <taxon>Strongylidae</taxon>
        <taxon>Oesophagostomum</taxon>
    </lineage>
</organism>
<accession>A0A0B1TKA0</accession>
<dbReference type="EMBL" id="KN549828">
    <property type="protein sequence ID" value="KHJ95850.1"/>
    <property type="molecule type" value="Genomic_DNA"/>
</dbReference>
<evidence type="ECO:0000313" key="3">
    <source>
        <dbReference type="Proteomes" id="UP000053660"/>
    </source>
</evidence>
<sequence>MPQAEKHVATHSLGLTSKAGREAHTEVDGATKAGEEVGLVGAVDGTADTGPMHHGATESDGPDVYSCIYVPVFVLFGFEDSICKCLFKGFNTKAR</sequence>
<evidence type="ECO:0000256" key="1">
    <source>
        <dbReference type="SAM" id="MobiDB-lite"/>
    </source>
</evidence>
<reference evidence="2 3" key="1">
    <citation type="submission" date="2014-03" db="EMBL/GenBank/DDBJ databases">
        <title>Draft genome of the hookworm Oesophagostomum dentatum.</title>
        <authorList>
            <person name="Mitreva M."/>
        </authorList>
    </citation>
    <scope>NUCLEOTIDE SEQUENCE [LARGE SCALE GENOMIC DNA]</scope>
    <source>
        <strain evidence="2 3">OD-Hann</strain>
    </source>
</reference>
<dbReference type="Proteomes" id="UP000053660">
    <property type="component" value="Unassembled WGS sequence"/>
</dbReference>
<keyword evidence="3" id="KW-1185">Reference proteome</keyword>
<proteinExistence type="predicted"/>
<feature type="region of interest" description="Disordered" evidence="1">
    <location>
        <begin position="1"/>
        <end position="32"/>
    </location>
</feature>